<dbReference type="Pfam" id="PF11969">
    <property type="entry name" value="DcpS_C"/>
    <property type="match status" value="1"/>
</dbReference>
<dbReference type="AlphaFoldDB" id="S8E366"/>
<evidence type="ECO:0000313" key="5">
    <source>
        <dbReference type="Proteomes" id="UP000015241"/>
    </source>
</evidence>
<evidence type="ECO:0008006" key="6">
    <source>
        <dbReference type="Google" id="ProtNLM"/>
    </source>
</evidence>
<reference evidence="4 5" key="1">
    <citation type="journal article" date="2012" name="Science">
        <title>The Paleozoic origin of enzymatic lignin decomposition reconstructed from 31 fungal genomes.</title>
        <authorList>
            <person name="Floudas D."/>
            <person name="Binder M."/>
            <person name="Riley R."/>
            <person name="Barry K."/>
            <person name="Blanchette R.A."/>
            <person name="Henrissat B."/>
            <person name="Martinez A.T."/>
            <person name="Otillar R."/>
            <person name="Spatafora J.W."/>
            <person name="Yadav J.S."/>
            <person name="Aerts A."/>
            <person name="Benoit I."/>
            <person name="Boyd A."/>
            <person name="Carlson A."/>
            <person name="Copeland A."/>
            <person name="Coutinho P.M."/>
            <person name="de Vries R.P."/>
            <person name="Ferreira P."/>
            <person name="Findley K."/>
            <person name="Foster B."/>
            <person name="Gaskell J."/>
            <person name="Glotzer D."/>
            <person name="Gorecki P."/>
            <person name="Heitman J."/>
            <person name="Hesse C."/>
            <person name="Hori C."/>
            <person name="Igarashi K."/>
            <person name="Jurgens J.A."/>
            <person name="Kallen N."/>
            <person name="Kersten P."/>
            <person name="Kohler A."/>
            <person name="Kuees U."/>
            <person name="Kumar T.K.A."/>
            <person name="Kuo A."/>
            <person name="LaButti K."/>
            <person name="Larrondo L.F."/>
            <person name="Lindquist E."/>
            <person name="Ling A."/>
            <person name="Lombard V."/>
            <person name="Lucas S."/>
            <person name="Lundell T."/>
            <person name="Martin R."/>
            <person name="McLaughlin D.J."/>
            <person name="Morgenstern I."/>
            <person name="Morin E."/>
            <person name="Murat C."/>
            <person name="Nagy L.G."/>
            <person name="Nolan M."/>
            <person name="Ohm R.A."/>
            <person name="Patyshakuliyeva A."/>
            <person name="Rokas A."/>
            <person name="Ruiz-Duenas F.J."/>
            <person name="Sabat G."/>
            <person name="Salamov A."/>
            <person name="Samejima M."/>
            <person name="Schmutz J."/>
            <person name="Slot J.C."/>
            <person name="St John F."/>
            <person name="Stenlid J."/>
            <person name="Sun H."/>
            <person name="Sun S."/>
            <person name="Syed K."/>
            <person name="Tsang A."/>
            <person name="Wiebenga A."/>
            <person name="Young D."/>
            <person name="Pisabarro A."/>
            <person name="Eastwood D.C."/>
            <person name="Martin F."/>
            <person name="Cullen D."/>
            <person name="Grigoriev I.V."/>
            <person name="Hibbett D.S."/>
        </authorList>
    </citation>
    <scope>NUCLEOTIDE SEQUENCE</scope>
    <source>
        <strain evidence="5">FP-58527</strain>
    </source>
</reference>
<dbReference type="OrthoDB" id="10264956at2759"/>
<feature type="binding site" evidence="3">
    <location>
        <position position="144"/>
    </location>
    <ligand>
        <name>substrate</name>
    </ligand>
</feature>
<dbReference type="PANTHER" id="PTHR12978">
    <property type="entry name" value="HISTIDINE TRIAD HIT PROTEIN MEMBER"/>
    <property type="match status" value="1"/>
</dbReference>
<keyword evidence="5" id="KW-1185">Reference proteome</keyword>
<evidence type="ECO:0000256" key="3">
    <source>
        <dbReference type="PIRSR" id="PIRSR028973-2"/>
    </source>
</evidence>
<proteinExistence type="inferred from homology"/>
<dbReference type="PIRSF" id="PIRSF028973">
    <property type="entry name" value="Scavenger_mRNA_decap_enz"/>
    <property type="match status" value="1"/>
</dbReference>
<dbReference type="GO" id="GO:0005634">
    <property type="term" value="C:nucleus"/>
    <property type="evidence" value="ECO:0007669"/>
    <property type="project" value="TreeGrafter"/>
</dbReference>
<evidence type="ECO:0000256" key="2">
    <source>
        <dbReference type="PIRSR" id="PIRSR028973-1"/>
    </source>
</evidence>
<sequence length="316" mass="35504">MAPSSLGALHRFELERVLSHDTFTQTIALLGSFPAPDPTTARNAAVVRIERAALPLDDAANIFGTGMADIRLIESNDIYTWLLGWLSPSTTRPDVKINIICPATEVHIRKYSAQKPLLVRESPELYERIVKPYIDTFPASRTKWVTDILEGRSEADKILHRDTHPDYGYVLLPDMKWDLSTLSSLYLVAIASSPAIRSLRDLKKAHIPMLKSIRREAHRVATEKWGLGQGTLRLFIHYQPSYYHFHVHIVNVEYQGLLGMTVGQAHLLDDVVSLLELSPDDGPSILERMTLTYGLGDQHGLYEAMRAAQAELDEQA</sequence>
<feature type="active site" description="Nucleophile" evidence="2">
    <location>
        <position position="246"/>
    </location>
</feature>
<comment type="similarity">
    <text evidence="1">Belongs to the HIT family.</text>
</comment>
<dbReference type="SUPFAM" id="SSF54197">
    <property type="entry name" value="HIT-like"/>
    <property type="match status" value="1"/>
</dbReference>
<dbReference type="SUPFAM" id="SSF102860">
    <property type="entry name" value="mRNA decapping enzyme DcpS N-terminal domain"/>
    <property type="match status" value="1"/>
</dbReference>
<feature type="binding site" evidence="3">
    <location>
        <position position="176"/>
    </location>
    <ligand>
        <name>substrate</name>
    </ligand>
</feature>
<feature type="binding site" evidence="3">
    <location>
        <position position="154"/>
    </location>
    <ligand>
        <name>substrate</name>
    </ligand>
</feature>
<dbReference type="InterPro" id="IPR008594">
    <property type="entry name" value="DcpS/DCS2"/>
</dbReference>
<dbReference type="Pfam" id="PF05652">
    <property type="entry name" value="DcpS"/>
    <property type="match status" value="1"/>
</dbReference>
<dbReference type="InterPro" id="IPR036265">
    <property type="entry name" value="HIT-like_sf"/>
</dbReference>
<dbReference type="GO" id="GO:0000340">
    <property type="term" value="F:RNA 7-methylguanosine cap binding"/>
    <property type="evidence" value="ECO:0007669"/>
    <property type="project" value="TreeGrafter"/>
</dbReference>
<dbReference type="Gene3D" id="3.30.428.10">
    <property type="entry name" value="HIT-like"/>
    <property type="match status" value="1"/>
</dbReference>
<dbReference type="EMBL" id="KE504172">
    <property type="protein sequence ID" value="EPS97828.1"/>
    <property type="molecule type" value="Genomic_DNA"/>
</dbReference>
<name>S8E366_FOMSC</name>
<gene>
    <name evidence="4" type="ORF">FOMPIDRAFT_151383</name>
</gene>
<dbReference type="InParanoid" id="S8E366"/>
<dbReference type="HOGENOM" id="CLU_041045_1_0_1"/>
<organism evidence="4 5">
    <name type="scientific">Fomitopsis schrenkii</name>
    <name type="common">Brown rot fungus</name>
    <dbReference type="NCBI Taxonomy" id="2126942"/>
    <lineage>
        <taxon>Eukaryota</taxon>
        <taxon>Fungi</taxon>
        <taxon>Dikarya</taxon>
        <taxon>Basidiomycota</taxon>
        <taxon>Agaricomycotina</taxon>
        <taxon>Agaricomycetes</taxon>
        <taxon>Polyporales</taxon>
        <taxon>Fomitopsis</taxon>
    </lineage>
</organism>
<dbReference type="GO" id="GO:0000932">
    <property type="term" value="C:P-body"/>
    <property type="evidence" value="ECO:0007669"/>
    <property type="project" value="TreeGrafter"/>
</dbReference>
<accession>S8E366</accession>
<evidence type="ECO:0000256" key="1">
    <source>
        <dbReference type="ARBA" id="ARBA00010208"/>
    </source>
</evidence>
<dbReference type="GO" id="GO:0000290">
    <property type="term" value="P:deadenylation-dependent decapping of nuclear-transcribed mRNA"/>
    <property type="evidence" value="ECO:0007669"/>
    <property type="project" value="InterPro"/>
</dbReference>
<dbReference type="Proteomes" id="UP000015241">
    <property type="component" value="Unassembled WGS sequence"/>
</dbReference>
<evidence type="ECO:0000313" key="4">
    <source>
        <dbReference type="EMBL" id="EPS97828.1"/>
    </source>
</evidence>
<dbReference type="PANTHER" id="PTHR12978:SF0">
    <property type="entry name" value="M7GPPPX DIPHOSPHATASE"/>
    <property type="match status" value="1"/>
</dbReference>
<dbReference type="InterPro" id="IPR011145">
    <property type="entry name" value="Scavenger_mRNA_decap_enz_N"/>
</dbReference>
<feature type="binding site" evidence="3">
    <location>
        <position position="174"/>
    </location>
    <ligand>
        <name>substrate</name>
    </ligand>
</feature>
<feature type="binding site" evidence="3">
    <location>
        <begin position="237"/>
        <end position="248"/>
    </location>
    <ligand>
        <name>substrate</name>
    </ligand>
</feature>
<dbReference type="GO" id="GO:0016787">
    <property type="term" value="F:hydrolase activity"/>
    <property type="evidence" value="ECO:0007669"/>
    <property type="project" value="InterPro"/>
</dbReference>
<dbReference type="eggNOG" id="KOG3969">
    <property type="taxonomic scope" value="Eukaryota"/>
</dbReference>
<dbReference type="STRING" id="743788.S8E366"/>
<protein>
    <recommendedName>
        <fullName evidence="6">Scavenger mRNA decapping enzyme</fullName>
    </recommendedName>
</protein>
<dbReference type="Gene3D" id="3.30.200.40">
    <property type="entry name" value="Scavenger mRNA decapping enzyme, N-terminal domain"/>
    <property type="match status" value="1"/>
</dbReference>
<dbReference type="FunCoup" id="S8E366">
    <property type="interactions" value="464"/>
</dbReference>